<dbReference type="RefSeq" id="WP_027289870.1">
    <property type="nucleotide sequence ID" value="NZ_NRRE01000019.1"/>
</dbReference>
<dbReference type="PANTHER" id="PTHR12526:SF630">
    <property type="entry name" value="GLYCOSYLTRANSFERASE"/>
    <property type="match status" value="1"/>
</dbReference>
<evidence type="ECO:0000259" key="2">
    <source>
        <dbReference type="Pfam" id="PF13579"/>
    </source>
</evidence>
<dbReference type="SUPFAM" id="SSF53756">
    <property type="entry name" value="UDP-Glycosyltransferase/glycogen phosphorylase"/>
    <property type="match status" value="1"/>
</dbReference>
<proteinExistence type="predicted"/>
<dbReference type="GO" id="GO:0016757">
    <property type="term" value="F:glycosyltransferase activity"/>
    <property type="evidence" value="ECO:0007669"/>
    <property type="project" value="InterPro"/>
</dbReference>
<dbReference type="Proteomes" id="UP000778970">
    <property type="component" value="Unassembled WGS sequence"/>
</dbReference>
<feature type="domain" description="Glycosyltransferase subfamily 4-like N-terminal" evidence="2">
    <location>
        <begin position="24"/>
        <end position="198"/>
    </location>
</feature>
<feature type="domain" description="Glycosyl transferase family 1" evidence="1">
    <location>
        <begin position="213"/>
        <end position="303"/>
    </location>
</feature>
<evidence type="ECO:0000259" key="1">
    <source>
        <dbReference type="Pfam" id="PF00534"/>
    </source>
</evidence>
<dbReference type="CDD" id="cd03794">
    <property type="entry name" value="GT4_WbuB-like"/>
    <property type="match status" value="1"/>
</dbReference>
<organism evidence="3 4">
    <name type="scientific">Rhodovibrio salinarum</name>
    <dbReference type="NCBI Taxonomy" id="1087"/>
    <lineage>
        <taxon>Bacteria</taxon>
        <taxon>Pseudomonadati</taxon>
        <taxon>Pseudomonadota</taxon>
        <taxon>Alphaproteobacteria</taxon>
        <taxon>Rhodospirillales</taxon>
        <taxon>Rhodovibrionaceae</taxon>
        <taxon>Rhodovibrio</taxon>
    </lineage>
</organism>
<dbReference type="Pfam" id="PF00534">
    <property type="entry name" value="Glycos_transf_1"/>
    <property type="match status" value="1"/>
</dbReference>
<accession>A0A934QH42</accession>
<reference evidence="3" key="2">
    <citation type="journal article" date="2020" name="Microorganisms">
        <title>Osmotic Adaptation and Compatible Solute Biosynthesis of Phototrophic Bacteria as Revealed from Genome Analyses.</title>
        <authorList>
            <person name="Imhoff J.F."/>
            <person name="Rahn T."/>
            <person name="Kunzel S."/>
            <person name="Keller A."/>
            <person name="Neulinger S.C."/>
        </authorList>
    </citation>
    <scope>NUCLEOTIDE SEQUENCE</scope>
    <source>
        <strain evidence="3">DSM 9154</strain>
    </source>
</reference>
<dbReference type="Pfam" id="PF13579">
    <property type="entry name" value="Glyco_trans_4_4"/>
    <property type="match status" value="1"/>
</dbReference>
<evidence type="ECO:0000313" key="3">
    <source>
        <dbReference type="EMBL" id="MBK1696667.1"/>
    </source>
</evidence>
<comment type="caution">
    <text evidence="3">The sequence shown here is derived from an EMBL/GenBank/DDBJ whole genome shotgun (WGS) entry which is preliminary data.</text>
</comment>
<protein>
    <submittedName>
        <fullName evidence="3">Glycosyltransferase WbuB</fullName>
    </submittedName>
</protein>
<dbReference type="InterPro" id="IPR001296">
    <property type="entry name" value="Glyco_trans_1"/>
</dbReference>
<gene>
    <name evidence="3" type="ORF">CKO21_05360</name>
</gene>
<dbReference type="Gene3D" id="3.40.50.2000">
    <property type="entry name" value="Glycogen Phosphorylase B"/>
    <property type="match status" value="2"/>
</dbReference>
<evidence type="ECO:0000313" key="4">
    <source>
        <dbReference type="Proteomes" id="UP000778970"/>
    </source>
</evidence>
<dbReference type="AlphaFoldDB" id="A0A934QH42"/>
<name>A0A934QH42_9PROT</name>
<dbReference type="InterPro" id="IPR028098">
    <property type="entry name" value="Glyco_trans_4-like_N"/>
</dbReference>
<reference evidence="3" key="1">
    <citation type="submission" date="2017-08" db="EMBL/GenBank/DDBJ databases">
        <authorList>
            <person name="Imhoff J.F."/>
            <person name="Rahn T."/>
            <person name="Kuenzel S."/>
            <person name="Neulinger S.C."/>
        </authorList>
    </citation>
    <scope>NUCLEOTIDE SEQUENCE</scope>
    <source>
        <strain evidence="3">DSM 9154</strain>
    </source>
</reference>
<dbReference type="PANTHER" id="PTHR12526">
    <property type="entry name" value="GLYCOSYLTRANSFERASE"/>
    <property type="match status" value="1"/>
</dbReference>
<sequence length="408" mass="44836">MHILAIYQHYWPDTAPYGTMLRCILGRLAADGHDVTVVTAQPNYAGTGDVRAAPPTELLDGVAVRRIALPWRARRGTLARLTKILVFQARACALVLAAPKPDVVWVNTTPPVVQGLMGQLLARLRGGALLYHCQDIHPELLVHAGYLRNRFLIHALRRLDQYTCRRADTVVTLSCDMARTLAKRSDRRGPPGNLSVINNFWLQGFMPDADVPADLREKSDRFRFLFAGNLGHFQNLELVVDAFARLAKRRHDVELVFVGSGAAERKLQARAGALLGDRIRFLGRHSPEATLAAMDRADMGIVSLAPGIYRCAYPSKTSSYLSRGLPVLVVVEEESALAEEIRAQRVGAIPDALDAAGLSATMDASAAGALALKSRSEIKSYATSHFAPERVLEHWSDLVHNFDRATAR</sequence>
<dbReference type="EMBL" id="NRRE01000019">
    <property type="protein sequence ID" value="MBK1696667.1"/>
    <property type="molecule type" value="Genomic_DNA"/>
</dbReference>
<keyword evidence="4" id="KW-1185">Reference proteome</keyword>